<dbReference type="Proteomes" id="UP000032946">
    <property type="component" value="Chromosome"/>
</dbReference>
<dbReference type="Pfam" id="PF03235">
    <property type="entry name" value="GmrSD_N"/>
    <property type="match status" value="1"/>
</dbReference>
<sequence>MTENNNLNTDFDDEIDIDDEVESNDEGLNEPFDPTKIRVDTRKITIDLVLKRIEYKELDLAPDFQRQAIWTNDAKSRLIESILIRIPLPAFYIDATDDDKWLVIDGLQRLTALKQFIFDQTLVLTGLQYLSELEHKKYDELPRKYQRRILETELTLSTIEPGTPPAVKYNIFRRINTGGVPLSPQEIRHALNQGKVTEMLRRLAKSHEFLKATKFSQSKKQKRMSDREFILGFMAHKIYGYTKYKNFESRDKFLVETMTIINQKISDDKLEQIEHDFTKAMIAAYDIFGDDAFRKLSNNTSRRYPVNQALFEAWSVNLSQLKDSEIETLKHKKDDVINRFKNLVDSDDEFLESISQVTNKVDIRFSRIENLIQEVLT</sequence>
<dbReference type="RefSeq" id="WP_006669943.1">
    <property type="nucleotide sequence ID" value="NZ_FO818640.1"/>
</dbReference>
<reference evidence="2 3" key="1">
    <citation type="submission" date="2014-02" db="EMBL/GenBank/DDBJ databases">
        <authorList>
            <person name="Genoscope - CEA"/>
        </authorList>
    </citation>
    <scope>NUCLEOTIDE SEQUENCE [LARGE SCALE GENOMIC DNA]</scope>
    <source>
        <strain evidence="2 3">PCC 8005</strain>
    </source>
</reference>
<dbReference type="AlphaFoldDB" id="A0A9P1KFI2"/>
<dbReference type="EMBL" id="FO818640">
    <property type="protein sequence ID" value="CDM95249.1"/>
    <property type="molecule type" value="Genomic_DNA"/>
</dbReference>
<dbReference type="PANTHER" id="PTHR39639:SF1">
    <property type="entry name" value="DUF262 DOMAIN-CONTAINING PROTEIN"/>
    <property type="match status" value="1"/>
</dbReference>
<dbReference type="InterPro" id="IPR004919">
    <property type="entry name" value="GmrSD_N"/>
</dbReference>
<name>A0A9P1KFI2_9CYAN</name>
<organism evidence="2 3">
    <name type="scientific">Limnospira indica PCC 8005</name>
    <dbReference type="NCBI Taxonomy" id="376219"/>
    <lineage>
        <taxon>Bacteria</taxon>
        <taxon>Bacillati</taxon>
        <taxon>Cyanobacteriota</taxon>
        <taxon>Cyanophyceae</taxon>
        <taxon>Oscillatoriophycideae</taxon>
        <taxon>Oscillatoriales</taxon>
        <taxon>Sirenicapillariaceae</taxon>
        <taxon>Limnospira</taxon>
    </lineage>
</organism>
<protein>
    <recommendedName>
        <fullName evidence="1">GmrSD restriction endonucleases N-terminal domain-containing protein</fullName>
    </recommendedName>
</protein>
<accession>A0A9P1KFI2</accession>
<dbReference type="PANTHER" id="PTHR39639">
    <property type="entry name" value="CHROMOSOME 16, WHOLE GENOME SHOTGUN SEQUENCE"/>
    <property type="match status" value="1"/>
</dbReference>
<evidence type="ECO:0000313" key="3">
    <source>
        <dbReference type="Proteomes" id="UP000032946"/>
    </source>
</evidence>
<gene>
    <name evidence="2" type="ORF">ARTHRO_30517</name>
</gene>
<feature type="domain" description="GmrSD restriction endonucleases N-terminal" evidence="1">
    <location>
        <begin position="59"/>
        <end position="191"/>
    </location>
</feature>
<proteinExistence type="predicted"/>
<evidence type="ECO:0000259" key="1">
    <source>
        <dbReference type="Pfam" id="PF03235"/>
    </source>
</evidence>
<keyword evidence="3" id="KW-1185">Reference proteome</keyword>
<evidence type="ECO:0000313" key="2">
    <source>
        <dbReference type="EMBL" id="CDM95249.1"/>
    </source>
</evidence>